<dbReference type="KEGG" id="aqt:FN924_07145"/>
<evidence type="ECO:0000313" key="5">
    <source>
        <dbReference type="EMBL" id="QDP39960.1"/>
    </source>
</evidence>
<evidence type="ECO:0000259" key="4">
    <source>
        <dbReference type="SMART" id="SM00382"/>
    </source>
</evidence>
<feature type="domain" description="AAA+ ATPase" evidence="4">
    <location>
        <begin position="98"/>
        <end position="230"/>
    </location>
</feature>
<dbReference type="SUPFAM" id="SSF52540">
    <property type="entry name" value="P-loop containing nucleoside triphosphate hydrolases"/>
    <property type="match status" value="1"/>
</dbReference>
<dbReference type="InterPro" id="IPR027417">
    <property type="entry name" value="P-loop_NTPase"/>
</dbReference>
<dbReference type="RefSeq" id="WP_143893067.1">
    <property type="nucleotide sequence ID" value="NZ_CP041666.1"/>
</dbReference>
<keyword evidence="2" id="KW-0547">Nucleotide-binding</keyword>
<dbReference type="Pfam" id="PF01695">
    <property type="entry name" value="IstB_IS21"/>
    <property type="match status" value="1"/>
</dbReference>
<dbReference type="GO" id="GO:0006260">
    <property type="term" value="P:DNA replication"/>
    <property type="evidence" value="ECO:0007669"/>
    <property type="project" value="TreeGrafter"/>
</dbReference>
<name>A0A516KF04_9BACI</name>
<dbReference type="InterPro" id="IPR028350">
    <property type="entry name" value="DNAC/IstB-like"/>
</dbReference>
<proteinExistence type="inferred from homology"/>
<dbReference type="NCBIfam" id="NF038214">
    <property type="entry name" value="IS21_help_AAA"/>
    <property type="match status" value="1"/>
</dbReference>
<dbReference type="SMART" id="SM00382">
    <property type="entry name" value="AAA"/>
    <property type="match status" value="1"/>
</dbReference>
<dbReference type="EMBL" id="CP041666">
    <property type="protein sequence ID" value="QDP39960.1"/>
    <property type="molecule type" value="Genomic_DNA"/>
</dbReference>
<dbReference type="GO" id="GO:0005524">
    <property type="term" value="F:ATP binding"/>
    <property type="evidence" value="ECO:0007669"/>
    <property type="project" value="UniProtKB-KW"/>
</dbReference>
<gene>
    <name evidence="5" type="ORF">FN924_07145</name>
</gene>
<reference evidence="5 6" key="1">
    <citation type="submission" date="2019-07" db="EMBL/GenBank/DDBJ databases">
        <authorList>
            <person name="Li J."/>
        </authorList>
    </citation>
    <scope>NUCLEOTIDE SEQUENCE [LARGE SCALE GENOMIC DNA]</scope>
    <source>
        <strain evidence="5 6">TKL69</strain>
    </source>
</reference>
<keyword evidence="3" id="KW-0067">ATP-binding</keyword>
<evidence type="ECO:0000256" key="2">
    <source>
        <dbReference type="ARBA" id="ARBA00022741"/>
    </source>
</evidence>
<dbReference type="CDD" id="cd00009">
    <property type="entry name" value="AAA"/>
    <property type="match status" value="1"/>
</dbReference>
<dbReference type="AlphaFoldDB" id="A0A516KF04"/>
<dbReference type="OrthoDB" id="2052561at2"/>
<dbReference type="PIRSF" id="PIRSF003073">
    <property type="entry name" value="DNAC_TnpB_IstB"/>
    <property type="match status" value="1"/>
</dbReference>
<evidence type="ECO:0000313" key="6">
    <source>
        <dbReference type="Proteomes" id="UP000315215"/>
    </source>
</evidence>
<dbReference type="Gene3D" id="3.40.50.300">
    <property type="entry name" value="P-loop containing nucleotide triphosphate hydrolases"/>
    <property type="match status" value="1"/>
</dbReference>
<dbReference type="InterPro" id="IPR047661">
    <property type="entry name" value="IstB"/>
</dbReference>
<protein>
    <submittedName>
        <fullName evidence="5">AAA family ATPase</fullName>
    </submittedName>
</protein>
<evidence type="ECO:0000256" key="1">
    <source>
        <dbReference type="ARBA" id="ARBA00008059"/>
    </source>
</evidence>
<accession>A0A516KF04</accession>
<dbReference type="InterPro" id="IPR002611">
    <property type="entry name" value="IstB_ATP-bd"/>
</dbReference>
<organism evidence="5 6">
    <name type="scientific">Radiobacillus deserti</name>
    <dbReference type="NCBI Taxonomy" id="2594883"/>
    <lineage>
        <taxon>Bacteria</taxon>
        <taxon>Bacillati</taxon>
        <taxon>Bacillota</taxon>
        <taxon>Bacilli</taxon>
        <taxon>Bacillales</taxon>
        <taxon>Bacillaceae</taxon>
        <taxon>Radiobacillus</taxon>
    </lineage>
</organism>
<dbReference type="Proteomes" id="UP000315215">
    <property type="component" value="Chromosome"/>
</dbReference>
<evidence type="ECO:0000256" key="3">
    <source>
        <dbReference type="ARBA" id="ARBA00022840"/>
    </source>
</evidence>
<dbReference type="InterPro" id="IPR003593">
    <property type="entry name" value="AAA+_ATPase"/>
</dbReference>
<sequence length="255" mass="29189">MNTDLLVEHLQQIGWHYTADQIDGLLEDASKNNVPYSDFLITVLSQEIEQKEKLALEKRIKKAKLPYIKSIHDFDFSFQPSIDERRVKEVLSGRYIHNGENILLLGPPGVGKTHLAISMAFEALTQGHQALFITANDFIAECQKAEKQGLIQRIIKRYSRPELFIMDEIGYFAFDELSAHTLFQIISRRYEYGAMIITSNKSYVEWGKIFGDEILATAILDRLIHHSTTFNIKGESYRLKEKKKAGIQPASIRGN</sequence>
<keyword evidence="6" id="KW-1185">Reference proteome</keyword>
<comment type="similarity">
    <text evidence="1">Belongs to the IS21/IS1162 putative ATP-binding protein family.</text>
</comment>
<dbReference type="PANTHER" id="PTHR30050">
    <property type="entry name" value="CHROMOSOMAL REPLICATION INITIATOR PROTEIN DNAA"/>
    <property type="match status" value="1"/>
</dbReference>
<dbReference type="PANTHER" id="PTHR30050:SF4">
    <property type="entry name" value="ATP-BINDING PROTEIN RV3427C IN INSERTION SEQUENCE-RELATED"/>
    <property type="match status" value="1"/>
</dbReference>